<dbReference type="eggNOG" id="KOG2876">
    <property type="taxonomic scope" value="Eukaryota"/>
</dbReference>
<name>B9TDH5_RICCO</name>
<dbReference type="GO" id="GO:0006777">
    <property type="term" value="P:Mo-molybdopterin cofactor biosynthetic process"/>
    <property type="evidence" value="ECO:0000318"/>
    <property type="project" value="GO_Central"/>
</dbReference>
<sequence length="489" mass="51768">MANITGRDCLPVVLQGLHAAKEAGLAPVKINMVAMRGVNDAEIDAMAAFCIEQEFMLRLIEVMPMGETGQNSSYLNLAPVQTRLAEQFKLKPQALELGGGPARYWTTEDGKASIGYITPMSQHFCATCNRVRLSVDGTLYLCLGQEQQYPLRPLLRGGATDAELEQAIREAIELKPREHDFNRQPEKIIRFISIETHLVRELAKAVDPHRRAAAEFSGGGPAGHRLDAAAVLAAGGQRRRHQRGRQLAHGKLQAGDAGRSPVGRFRAGRGGGGCKGPDTAHRRHAGAAAAGRPATAAVPAADIGHPRRVRRSAARVARGAGATGGKTAGDRDAGRHAGLGILRRATDGGALCVPRRPSGATHRARQRAAHLLAARFAIDAARPRAGGHGQHHLSAVRHGGGAGDAIAGWSGTHARAGFQRAPAGQQQRRIRHAGARLQPDGRQAARLLRQPGTARADQDRRAGTAEQGTGPALRQFGFSAAAAVGRVHV</sequence>
<keyword evidence="2" id="KW-0501">Molybdenum cofactor biosynthesis</keyword>
<dbReference type="InParanoid" id="B9TDH5"/>
<dbReference type="PANTHER" id="PTHR22960:SF0">
    <property type="entry name" value="MOLYBDENUM COFACTOR BIOSYNTHESIS PROTEIN 1"/>
    <property type="match status" value="1"/>
</dbReference>
<dbReference type="InterPro" id="IPR050105">
    <property type="entry name" value="MoCo_biosynth_MoaA/MoaC"/>
</dbReference>
<evidence type="ECO:0000259" key="4">
    <source>
        <dbReference type="Pfam" id="PF06463"/>
    </source>
</evidence>
<dbReference type="GO" id="GO:0061798">
    <property type="term" value="F:GTP 3',8'-cyclase activity"/>
    <property type="evidence" value="ECO:0000318"/>
    <property type="project" value="GO_Central"/>
</dbReference>
<gene>
    <name evidence="5" type="ORF">RCOM_1931330</name>
</gene>
<protein>
    <submittedName>
        <fullName evidence="5">Molybdopterin cofactor synthesis protein A, putative</fullName>
    </submittedName>
</protein>
<accession>B9TDH5</accession>
<dbReference type="GO" id="GO:0061799">
    <property type="term" value="F:cyclic pyranopterin monophosphate synthase activity"/>
    <property type="evidence" value="ECO:0000318"/>
    <property type="project" value="GO_Central"/>
</dbReference>
<evidence type="ECO:0000256" key="1">
    <source>
        <dbReference type="ARBA" id="ARBA00005046"/>
    </source>
</evidence>
<dbReference type="AlphaFoldDB" id="B9TDH5"/>
<reference evidence="6" key="1">
    <citation type="journal article" date="2010" name="Nat. Biotechnol.">
        <title>Draft genome sequence of the oilseed species Ricinus communis.</title>
        <authorList>
            <person name="Chan A.P."/>
            <person name="Crabtree J."/>
            <person name="Zhao Q."/>
            <person name="Lorenzi H."/>
            <person name="Orvis J."/>
            <person name="Puiu D."/>
            <person name="Melake-Berhan A."/>
            <person name="Jones K.M."/>
            <person name="Redman J."/>
            <person name="Chen G."/>
            <person name="Cahoon E.B."/>
            <person name="Gedil M."/>
            <person name="Stanke M."/>
            <person name="Haas B.J."/>
            <person name="Wortman J.R."/>
            <person name="Fraser-Liggett C.M."/>
            <person name="Ravel J."/>
            <person name="Rabinowicz P.D."/>
        </authorList>
    </citation>
    <scope>NUCLEOTIDE SEQUENCE [LARGE SCALE GENOMIC DNA]</scope>
    <source>
        <strain evidence="6">cv. Hale</strain>
    </source>
</reference>
<evidence type="ECO:0000313" key="5">
    <source>
        <dbReference type="EMBL" id="EEF26089.1"/>
    </source>
</evidence>
<dbReference type="EMBL" id="EQ978224">
    <property type="protein sequence ID" value="EEF26089.1"/>
    <property type="molecule type" value="Genomic_DNA"/>
</dbReference>
<dbReference type="STRING" id="3988.B9TDH5"/>
<evidence type="ECO:0000256" key="3">
    <source>
        <dbReference type="SAM" id="MobiDB-lite"/>
    </source>
</evidence>
<feature type="region of interest" description="Disordered" evidence="3">
    <location>
        <begin position="449"/>
        <end position="471"/>
    </location>
</feature>
<proteinExistence type="predicted"/>
<feature type="region of interest" description="Disordered" evidence="3">
    <location>
        <begin position="236"/>
        <end position="334"/>
    </location>
</feature>
<dbReference type="InterPro" id="IPR013785">
    <property type="entry name" value="Aldolase_TIM"/>
</dbReference>
<dbReference type="InterPro" id="IPR058240">
    <property type="entry name" value="rSAM_sf"/>
</dbReference>
<dbReference type="GO" id="GO:0051539">
    <property type="term" value="F:4 iron, 4 sulfur cluster binding"/>
    <property type="evidence" value="ECO:0007669"/>
    <property type="project" value="UniProtKB-KW"/>
</dbReference>
<dbReference type="PANTHER" id="PTHR22960">
    <property type="entry name" value="MOLYBDOPTERIN COFACTOR SYNTHESIS PROTEIN A"/>
    <property type="match status" value="1"/>
</dbReference>
<feature type="compositionally biased region" description="Low complexity" evidence="3">
    <location>
        <begin position="286"/>
        <end position="301"/>
    </location>
</feature>
<dbReference type="CDD" id="cd21117">
    <property type="entry name" value="Twitch_MoaA"/>
    <property type="match status" value="1"/>
</dbReference>
<evidence type="ECO:0000313" key="6">
    <source>
        <dbReference type="Proteomes" id="UP000008311"/>
    </source>
</evidence>
<dbReference type="InterPro" id="IPR010505">
    <property type="entry name" value="MoaA_twitch"/>
</dbReference>
<dbReference type="Proteomes" id="UP000008311">
    <property type="component" value="Unassembled WGS sequence"/>
</dbReference>
<keyword evidence="6" id="KW-1185">Reference proteome</keyword>
<dbReference type="Gene3D" id="3.20.20.70">
    <property type="entry name" value="Aldolase class I"/>
    <property type="match status" value="1"/>
</dbReference>
<feature type="compositionally biased region" description="Basic residues" evidence="3">
    <location>
        <begin position="237"/>
        <end position="248"/>
    </location>
</feature>
<dbReference type="Pfam" id="PF06463">
    <property type="entry name" value="Mob_synth_C"/>
    <property type="match status" value="1"/>
</dbReference>
<dbReference type="SUPFAM" id="SSF102114">
    <property type="entry name" value="Radical SAM enzymes"/>
    <property type="match status" value="1"/>
</dbReference>
<feature type="domain" description="Molybdenum cofactor biosynthesis protein A-like twitch" evidence="4">
    <location>
        <begin position="57"/>
        <end position="180"/>
    </location>
</feature>
<organism evidence="5 6">
    <name type="scientific">Ricinus communis</name>
    <name type="common">Castor bean</name>
    <dbReference type="NCBI Taxonomy" id="3988"/>
    <lineage>
        <taxon>Eukaryota</taxon>
        <taxon>Viridiplantae</taxon>
        <taxon>Streptophyta</taxon>
        <taxon>Embryophyta</taxon>
        <taxon>Tracheophyta</taxon>
        <taxon>Spermatophyta</taxon>
        <taxon>Magnoliopsida</taxon>
        <taxon>eudicotyledons</taxon>
        <taxon>Gunneridae</taxon>
        <taxon>Pentapetalae</taxon>
        <taxon>rosids</taxon>
        <taxon>fabids</taxon>
        <taxon>Malpighiales</taxon>
        <taxon>Euphorbiaceae</taxon>
        <taxon>Acalyphoideae</taxon>
        <taxon>Acalypheae</taxon>
        <taxon>Ricinus</taxon>
    </lineage>
</organism>
<comment type="pathway">
    <text evidence="1">Cofactor biosynthesis; molybdopterin biosynthesis.</text>
</comment>
<evidence type="ECO:0000256" key="2">
    <source>
        <dbReference type="ARBA" id="ARBA00023150"/>
    </source>
</evidence>